<proteinExistence type="inferred from homology"/>
<dbReference type="Proteomes" id="UP000184287">
    <property type="component" value="Unassembled WGS sequence"/>
</dbReference>
<protein>
    <submittedName>
        <fullName evidence="3">Nucleotide-binding universal stress protein, UspA family</fullName>
    </submittedName>
</protein>
<dbReference type="CDD" id="cd00293">
    <property type="entry name" value="USP-like"/>
    <property type="match status" value="1"/>
</dbReference>
<dbReference type="InterPro" id="IPR006015">
    <property type="entry name" value="Universal_stress_UspA"/>
</dbReference>
<comment type="similarity">
    <text evidence="1">Belongs to the universal stress protein A family.</text>
</comment>
<feature type="domain" description="UspA" evidence="2">
    <location>
        <begin position="1"/>
        <end position="151"/>
    </location>
</feature>
<organism evidence="3 4">
    <name type="scientific">Pedobacter caeni</name>
    <dbReference type="NCBI Taxonomy" id="288992"/>
    <lineage>
        <taxon>Bacteria</taxon>
        <taxon>Pseudomonadati</taxon>
        <taxon>Bacteroidota</taxon>
        <taxon>Sphingobacteriia</taxon>
        <taxon>Sphingobacteriales</taxon>
        <taxon>Sphingobacteriaceae</taxon>
        <taxon>Pedobacter</taxon>
    </lineage>
</organism>
<dbReference type="SUPFAM" id="SSF52402">
    <property type="entry name" value="Adenine nucleotide alpha hydrolases-like"/>
    <property type="match status" value="2"/>
</dbReference>
<name>A0A1M5JXL1_9SPHI</name>
<dbReference type="EMBL" id="FQUQ01000005">
    <property type="protein sequence ID" value="SHG45258.1"/>
    <property type="molecule type" value="Genomic_DNA"/>
</dbReference>
<evidence type="ECO:0000259" key="2">
    <source>
        <dbReference type="Pfam" id="PF00582"/>
    </source>
</evidence>
<sequence>MKTILIPTDFSPAANNAAYYALQLGKGIKASLKLCYAITLPVESPMGQQVVWPIMDYSGLQKEANEELKKLSVELETKAGPPVHPDTDQPPVHYAAEIGSVTEVIKLMVDREKANLVVMGTSGAGLLRHFFLGSSSRDLMDHAHFPILLVPPGTVFKGIRKMAFATDLSKGDIALIHTLSIFAHAFNAEILIVHITPAGIDHGLDQEKTDAFLNEVTCKVNYPKIYYRHVKDMDVDDGLNWLTEHVTIDLLAMVHRKHHFIQRIFEGSRTKKMAGHLKLPLLVFPSESSAIL</sequence>
<dbReference type="STRING" id="288992.SAMN04488522_105546"/>
<dbReference type="PANTHER" id="PTHR46268:SF6">
    <property type="entry name" value="UNIVERSAL STRESS PROTEIN UP12"/>
    <property type="match status" value="1"/>
</dbReference>
<reference evidence="4" key="1">
    <citation type="submission" date="2016-11" db="EMBL/GenBank/DDBJ databases">
        <authorList>
            <person name="Varghese N."/>
            <person name="Submissions S."/>
        </authorList>
    </citation>
    <scope>NUCLEOTIDE SEQUENCE [LARGE SCALE GENOMIC DNA]</scope>
    <source>
        <strain evidence="4">DSM 16990</strain>
    </source>
</reference>
<keyword evidence="4" id="KW-1185">Reference proteome</keyword>
<dbReference type="PANTHER" id="PTHR46268">
    <property type="entry name" value="STRESS RESPONSE PROTEIN NHAX"/>
    <property type="match status" value="1"/>
</dbReference>
<gene>
    <name evidence="3" type="ORF">SAMN04488522_105546</name>
</gene>
<dbReference type="Gene3D" id="3.40.50.12370">
    <property type="match status" value="1"/>
</dbReference>
<dbReference type="InterPro" id="IPR006016">
    <property type="entry name" value="UspA"/>
</dbReference>
<feature type="domain" description="UspA" evidence="2">
    <location>
        <begin position="159"/>
        <end position="285"/>
    </location>
</feature>
<evidence type="ECO:0000256" key="1">
    <source>
        <dbReference type="ARBA" id="ARBA00008791"/>
    </source>
</evidence>
<dbReference type="AlphaFoldDB" id="A0A1M5JXL1"/>
<dbReference type="OrthoDB" id="9788959at2"/>
<accession>A0A1M5JXL1</accession>
<dbReference type="Pfam" id="PF00582">
    <property type="entry name" value="Usp"/>
    <property type="match status" value="2"/>
</dbReference>
<evidence type="ECO:0000313" key="4">
    <source>
        <dbReference type="Proteomes" id="UP000184287"/>
    </source>
</evidence>
<dbReference type="PRINTS" id="PR01438">
    <property type="entry name" value="UNVRSLSTRESS"/>
</dbReference>
<evidence type="ECO:0000313" key="3">
    <source>
        <dbReference type="EMBL" id="SHG45258.1"/>
    </source>
</evidence>
<dbReference type="RefSeq" id="WP_073235439.1">
    <property type="nucleotide sequence ID" value="NZ_FQUQ01000005.1"/>
</dbReference>